<evidence type="ECO:0000313" key="3">
    <source>
        <dbReference type="Proteomes" id="UP000064967"/>
    </source>
</evidence>
<name>A0A0K1PVC1_9BACT</name>
<dbReference type="AlphaFoldDB" id="A0A0K1PVC1"/>
<dbReference type="EMBL" id="CP012333">
    <property type="protein sequence ID" value="AKU97477.1"/>
    <property type="molecule type" value="Genomic_DNA"/>
</dbReference>
<organism evidence="2 3">
    <name type="scientific">Labilithrix luteola</name>
    <dbReference type="NCBI Taxonomy" id="1391654"/>
    <lineage>
        <taxon>Bacteria</taxon>
        <taxon>Pseudomonadati</taxon>
        <taxon>Myxococcota</taxon>
        <taxon>Polyangia</taxon>
        <taxon>Polyangiales</taxon>
        <taxon>Labilitrichaceae</taxon>
        <taxon>Labilithrix</taxon>
    </lineage>
</organism>
<dbReference type="SUPFAM" id="SSF101898">
    <property type="entry name" value="NHL repeat"/>
    <property type="match status" value="1"/>
</dbReference>
<protein>
    <submittedName>
        <fullName evidence="2">Uncharacterized protein</fullName>
    </submittedName>
</protein>
<gene>
    <name evidence="2" type="ORF">AKJ09_04141</name>
</gene>
<accession>A0A0K1PVC1</accession>
<keyword evidence="3" id="KW-1185">Reference proteome</keyword>
<dbReference type="KEGG" id="llu:AKJ09_04141"/>
<proteinExistence type="predicted"/>
<reference evidence="2 3" key="1">
    <citation type="submission" date="2015-08" db="EMBL/GenBank/DDBJ databases">
        <authorList>
            <person name="Babu N.S."/>
            <person name="Beckwith C.J."/>
            <person name="Beseler K.G."/>
            <person name="Brison A."/>
            <person name="Carone J.V."/>
            <person name="Caskin T.P."/>
            <person name="Diamond M."/>
            <person name="Durham M.E."/>
            <person name="Foxe J.M."/>
            <person name="Go M."/>
            <person name="Henderson B.A."/>
            <person name="Jones I.B."/>
            <person name="McGettigan J.A."/>
            <person name="Micheletti S.J."/>
            <person name="Nasrallah M.E."/>
            <person name="Ortiz D."/>
            <person name="Piller C.R."/>
            <person name="Privatt S.R."/>
            <person name="Schneider S.L."/>
            <person name="Sharp S."/>
            <person name="Smith T.C."/>
            <person name="Stanton J.D."/>
            <person name="Ullery H.E."/>
            <person name="Wilson R.J."/>
            <person name="Serrano M.G."/>
            <person name="Buck G."/>
            <person name="Lee V."/>
            <person name="Wang Y."/>
            <person name="Carvalho R."/>
            <person name="Voegtly L."/>
            <person name="Shi R."/>
            <person name="Duckworth R."/>
            <person name="Johnson A."/>
            <person name="Loviza R."/>
            <person name="Walstead R."/>
            <person name="Shah Z."/>
            <person name="Kiflezghi M."/>
            <person name="Wade K."/>
            <person name="Ball S.L."/>
            <person name="Bradley K.W."/>
            <person name="Asai D.J."/>
            <person name="Bowman C.A."/>
            <person name="Russell D.A."/>
            <person name="Pope W.H."/>
            <person name="Jacobs-Sera D."/>
            <person name="Hendrix R.W."/>
            <person name="Hatfull G.F."/>
        </authorList>
    </citation>
    <scope>NUCLEOTIDE SEQUENCE [LARGE SCALE GENOMIC DNA]</scope>
    <source>
        <strain evidence="2 3">DSM 27648</strain>
    </source>
</reference>
<evidence type="ECO:0000313" key="2">
    <source>
        <dbReference type="EMBL" id="AKU97477.1"/>
    </source>
</evidence>
<evidence type="ECO:0000256" key="1">
    <source>
        <dbReference type="SAM" id="MobiDB-lite"/>
    </source>
</evidence>
<feature type="region of interest" description="Disordered" evidence="1">
    <location>
        <begin position="349"/>
        <end position="393"/>
    </location>
</feature>
<dbReference type="Proteomes" id="UP000064967">
    <property type="component" value="Chromosome"/>
</dbReference>
<feature type="compositionally biased region" description="Low complexity" evidence="1">
    <location>
        <begin position="357"/>
        <end position="383"/>
    </location>
</feature>
<dbReference type="STRING" id="1391654.AKJ09_04141"/>
<sequence length="419" mass="44655">MTAIPPNTAIDLGKYTCENPAGAGGGCTSITDYSGMVYDPIHHQLHMFGGGHAQSTGTLRTDVSSFDFTTLTWSSGYTPTSCAEMNLDNMDTTNGSWRSTGQPLARHTYDMLVMVNDPPRMMMMGSGALGGEVCSGSPAPPGFSITTKVGGYDPTTRKWTFGNTTLDEWDGYSSAEYDPVSKATMVLGSYGLWAYDAKTDSFFGSQFVPTEIGYANNMVYAPATDRMYYFSRGDRTRVFELALDRAEWKSSTLTELVGSEGPTTPETGFAYDTVNQVIGGAVIDGSFSTFDPKTKSWNTVVMQTDPPGGTIGTMAFHEIAFDPVDGVYIFLTDYPSGFRVWAYRYAGSPPPSPPATPGEEPGTSKGGDSASGGTETTSSSSSTDGGGCTVGRRASRNVSTSAWLLGAGILAFAAVRRRR</sequence>
<dbReference type="SUPFAM" id="SSF117281">
    <property type="entry name" value="Kelch motif"/>
    <property type="match status" value="1"/>
</dbReference>
<dbReference type="InterPro" id="IPR015915">
    <property type="entry name" value="Kelch-typ_b-propeller"/>
</dbReference>